<sequence length="105" mass="11676">MQDEDSKRVTLEIEGRPSVVDTIVTLLRYIEACGRFGTTRYVEMMVDGDGGAQIALRIDGEKRPLDADEEAFLLEGTGEGTEALRRQYVTTEERPDGVLLKIDLA</sequence>
<dbReference type="Proteomes" id="UP001151081">
    <property type="component" value="Unassembled WGS sequence"/>
</dbReference>
<gene>
    <name evidence="1" type="ORF">KEG57_52550</name>
</gene>
<evidence type="ECO:0000313" key="1">
    <source>
        <dbReference type="EMBL" id="MDC3989203.1"/>
    </source>
</evidence>
<proteinExistence type="predicted"/>
<dbReference type="AlphaFoldDB" id="A0A9X3XHJ1"/>
<dbReference type="EMBL" id="JAGTJJ010000100">
    <property type="protein sequence ID" value="MDC3989203.1"/>
    <property type="molecule type" value="Genomic_DNA"/>
</dbReference>
<reference evidence="1 2" key="1">
    <citation type="submission" date="2021-04" db="EMBL/GenBank/DDBJ databases">
        <title>Genome analysis of Polyangium sp.</title>
        <authorList>
            <person name="Li Y."/>
            <person name="Wang J."/>
        </authorList>
    </citation>
    <scope>NUCLEOTIDE SEQUENCE [LARGE SCALE GENOMIC DNA]</scope>
    <source>
        <strain evidence="1 2">SDU14</strain>
    </source>
</reference>
<comment type="caution">
    <text evidence="1">The sequence shown here is derived from an EMBL/GenBank/DDBJ whole genome shotgun (WGS) entry which is preliminary data.</text>
</comment>
<protein>
    <submittedName>
        <fullName evidence="1">Uncharacterized protein</fullName>
    </submittedName>
</protein>
<dbReference type="RefSeq" id="WP_272424535.1">
    <property type="nucleotide sequence ID" value="NZ_JAGTJJ010000100.1"/>
</dbReference>
<keyword evidence="2" id="KW-1185">Reference proteome</keyword>
<organism evidence="1 2">
    <name type="scientific">Polyangium jinanense</name>
    <dbReference type="NCBI Taxonomy" id="2829994"/>
    <lineage>
        <taxon>Bacteria</taxon>
        <taxon>Pseudomonadati</taxon>
        <taxon>Myxococcota</taxon>
        <taxon>Polyangia</taxon>
        <taxon>Polyangiales</taxon>
        <taxon>Polyangiaceae</taxon>
        <taxon>Polyangium</taxon>
    </lineage>
</organism>
<name>A0A9X3XHJ1_9BACT</name>
<evidence type="ECO:0000313" key="2">
    <source>
        <dbReference type="Proteomes" id="UP001151081"/>
    </source>
</evidence>
<accession>A0A9X3XHJ1</accession>